<comment type="caution">
    <text evidence="2">The sequence shown here is derived from an EMBL/GenBank/DDBJ whole genome shotgun (WGS) entry which is preliminary data.</text>
</comment>
<dbReference type="AlphaFoldDB" id="A0A5M3YP73"/>
<sequence>MSTHNISRRSQPTPQNPIVITSDDEPEASDDSMEIDFASAPTRQQQIGFLEGYNHNHPHRPQYQQQQQPPPRQAPLYTSTLEQEKKVRSRLREERHAALCVLMDRELLTIQALAAQETLPQTRRRFLAKLMAPDDPEMAASIRADRFTIQHPSTTTTSTSSSSSSSASSSTSTTVQRKIVDVHESDDTGWRPPTDPSSVSAAAVAGVASPGGPSAMTTTPVSRGYARRMASMTPERTRHSPAGRPRASASRSQQTRERERRRRWSGAEREDAGISFGGFSP</sequence>
<name>A0A5M3YP73_ASPTE</name>
<accession>A0A5M3YP73</accession>
<proteinExistence type="predicted"/>
<dbReference type="Proteomes" id="UP000452235">
    <property type="component" value="Unassembled WGS sequence"/>
</dbReference>
<feature type="compositionally biased region" description="Acidic residues" evidence="1">
    <location>
        <begin position="22"/>
        <end position="34"/>
    </location>
</feature>
<evidence type="ECO:0000313" key="2">
    <source>
        <dbReference type="EMBL" id="GFF12108.1"/>
    </source>
</evidence>
<dbReference type="OrthoDB" id="4171340at2759"/>
<feature type="compositionally biased region" description="Low complexity" evidence="1">
    <location>
        <begin position="196"/>
        <end position="215"/>
    </location>
</feature>
<dbReference type="EMBL" id="BLJY01000001">
    <property type="protein sequence ID" value="GFF12108.1"/>
    <property type="molecule type" value="Genomic_DNA"/>
</dbReference>
<organism evidence="2 3">
    <name type="scientific">Aspergillus terreus</name>
    <dbReference type="NCBI Taxonomy" id="33178"/>
    <lineage>
        <taxon>Eukaryota</taxon>
        <taxon>Fungi</taxon>
        <taxon>Dikarya</taxon>
        <taxon>Ascomycota</taxon>
        <taxon>Pezizomycotina</taxon>
        <taxon>Eurotiomycetes</taxon>
        <taxon>Eurotiomycetidae</taxon>
        <taxon>Eurotiales</taxon>
        <taxon>Aspergillaceae</taxon>
        <taxon>Aspergillus</taxon>
        <taxon>Aspergillus subgen. Circumdati</taxon>
    </lineage>
</organism>
<feature type="compositionally biased region" description="Basic and acidic residues" evidence="1">
    <location>
        <begin position="178"/>
        <end position="189"/>
    </location>
</feature>
<evidence type="ECO:0000256" key="1">
    <source>
        <dbReference type="SAM" id="MobiDB-lite"/>
    </source>
</evidence>
<evidence type="ECO:0000313" key="3">
    <source>
        <dbReference type="Proteomes" id="UP000452235"/>
    </source>
</evidence>
<dbReference type="VEuPathDB" id="FungiDB:ATEG_01129"/>
<gene>
    <name evidence="2" type="ORF">ATEIFO6365_0001033100</name>
</gene>
<feature type="compositionally biased region" description="Low complexity" evidence="1">
    <location>
        <begin position="153"/>
        <end position="174"/>
    </location>
</feature>
<feature type="region of interest" description="Disordered" evidence="1">
    <location>
        <begin position="1"/>
        <end position="75"/>
    </location>
</feature>
<keyword evidence="3" id="KW-1185">Reference proteome</keyword>
<feature type="compositionally biased region" description="Polar residues" evidence="1">
    <location>
        <begin position="1"/>
        <end position="19"/>
    </location>
</feature>
<feature type="region of interest" description="Disordered" evidence="1">
    <location>
        <begin position="146"/>
        <end position="281"/>
    </location>
</feature>
<protein>
    <submittedName>
        <fullName evidence="2">Uncharacterized protein</fullName>
    </submittedName>
</protein>
<feature type="compositionally biased region" description="Low complexity" evidence="1">
    <location>
        <begin position="240"/>
        <end position="253"/>
    </location>
</feature>
<reference evidence="2 3" key="1">
    <citation type="submission" date="2020-01" db="EMBL/GenBank/DDBJ databases">
        <title>Aspergillus terreus IFO 6365 whole genome shotgun sequence.</title>
        <authorList>
            <person name="Kanamasa S."/>
            <person name="Takahashi H."/>
        </authorList>
    </citation>
    <scope>NUCLEOTIDE SEQUENCE [LARGE SCALE GENOMIC DNA]</scope>
    <source>
        <strain evidence="2 3">IFO 6365</strain>
    </source>
</reference>